<feature type="transmembrane region" description="Helical" evidence="2">
    <location>
        <begin position="299"/>
        <end position="317"/>
    </location>
</feature>
<comment type="similarity">
    <text evidence="1">Belongs to the sodium:galactoside symporter (TC 2.A.2) family.</text>
</comment>
<protein>
    <submittedName>
        <fullName evidence="3">Na+/melibiose symporter-like transporter</fullName>
    </submittedName>
</protein>
<feature type="transmembrane region" description="Helical" evidence="2">
    <location>
        <begin position="45"/>
        <end position="65"/>
    </location>
</feature>
<proteinExistence type="inferred from homology"/>
<feature type="transmembrane region" description="Helical" evidence="2">
    <location>
        <begin position="323"/>
        <end position="342"/>
    </location>
</feature>
<keyword evidence="4" id="KW-1185">Reference proteome</keyword>
<dbReference type="PANTHER" id="PTHR11328">
    <property type="entry name" value="MAJOR FACILITATOR SUPERFAMILY DOMAIN-CONTAINING PROTEIN"/>
    <property type="match status" value="1"/>
</dbReference>
<evidence type="ECO:0000313" key="4">
    <source>
        <dbReference type="Proteomes" id="UP000530564"/>
    </source>
</evidence>
<dbReference type="GO" id="GO:0008643">
    <property type="term" value="P:carbohydrate transport"/>
    <property type="evidence" value="ECO:0007669"/>
    <property type="project" value="InterPro"/>
</dbReference>
<evidence type="ECO:0000256" key="1">
    <source>
        <dbReference type="ARBA" id="ARBA00009617"/>
    </source>
</evidence>
<dbReference type="InterPro" id="IPR036259">
    <property type="entry name" value="MFS_trans_sf"/>
</dbReference>
<evidence type="ECO:0000313" key="3">
    <source>
        <dbReference type="EMBL" id="MBB3890725.1"/>
    </source>
</evidence>
<dbReference type="SUPFAM" id="SSF103473">
    <property type="entry name" value="MFS general substrate transporter"/>
    <property type="match status" value="1"/>
</dbReference>
<accession>A0A839ZW38</accession>
<dbReference type="GO" id="GO:0005886">
    <property type="term" value="C:plasma membrane"/>
    <property type="evidence" value="ECO:0007669"/>
    <property type="project" value="TreeGrafter"/>
</dbReference>
<dbReference type="Pfam" id="PF13347">
    <property type="entry name" value="MFS_2"/>
    <property type="match status" value="1"/>
</dbReference>
<dbReference type="Gene3D" id="1.20.1250.20">
    <property type="entry name" value="MFS general substrate transporter like domains"/>
    <property type="match status" value="2"/>
</dbReference>
<evidence type="ECO:0000256" key="2">
    <source>
        <dbReference type="SAM" id="Phobius"/>
    </source>
</evidence>
<name>A0A839ZW38_9CAUL</name>
<keyword evidence="2" id="KW-1133">Transmembrane helix</keyword>
<dbReference type="EMBL" id="JACIDK010000002">
    <property type="protein sequence ID" value="MBB3890725.1"/>
    <property type="molecule type" value="Genomic_DNA"/>
</dbReference>
<organism evidence="3 4">
    <name type="scientific">Phenylobacterium haematophilum</name>
    <dbReference type="NCBI Taxonomy" id="98513"/>
    <lineage>
        <taxon>Bacteria</taxon>
        <taxon>Pseudomonadati</taxon>
        <taxon>Pseudomonadota</taxon>
        <taxon>Alphaproteobacteria</taxon>
        <taxon>Caulobacterales</taxon>
        <taxon>Caulobacteraceae</taxon>
        <taxon>Phenylobacterium</taxon>
    </lineage>
</organism>
<keyword evidence="2" id="KW-0472">Membrane</keyword>
<dbReference type="PANTHER" id="PTHR11328:SF24">
    <property type="entry name" value="MAJOR FACILITATOR SUPERFAMILY (MFS) PROFILE DOMAIN-CONTAINING PROTEIN"/>
    <property type="match status" value="1"/>
</dbReference>
<feature type="transmembrane region" description="Helical" evidence="2">
    <location>
        <begin position="235"/>
        <end position="256"/>
    </location>
</feature>
<comment type="caution">
    <text evidence="3">The sequence shown here is derived from an EMBL/GenBank/DDBJ whole genome shotgun (WGS) entry which is preliminary data.</text>
</comment>
<dbReference type="AlphaFoldDB" id="A0A839ZW38"/>
<dbReference type="Proteomes" id="UP000530564">
    <property type="component" value="Unassembled WGS sequence"/>
</dbReference>
<feature type="transmembrane region" description="Helical" evidence="2">
    <location>
        <begin position="111"/>
        <end position="130"/>
    </location>
</feature>
<dbReference type="GO" id="GO:0015293">
    <property type="term" value="F:symporter activity"/>
    <property type="evidence" value="ECO:0007669"/>
    <property type="project" value="InterPro"/>
</dbReference>
<feature type="transmembrane region" description="Helical" evidence="2">
    <location>
        <begin position="151"/>
        <end position="174"/>
    </location>
</feature>
<feature type="transmembrane region" description="Helical" evidence="2">
    <location>
        <begin position="411"/>
        <end position="433"/>
    </location>
</feature>
<dbReference type="RefSeq" id="WP_183771079.1">
    <property type="nucleotide sequence ID" value="NZ_JACIDK010000002.1"/>
</dbReference>
<feature type="transmembrane region" description="Helical" evidence="2">
    <location>
        <begin position="186"/>
        <end position="204"/>
    </location>
</feature>
<reference evidence="3 4" key="1">
    <citation type="submission" date="2020-08" db="EMBL/GenBank/DDBJ databases">
        <title>Genomic Encyclopedia of Type Strains, Phase IV (KMG-IV): sequencing the most valuable type-strain genomes for metagenomic binning, comparative biology and taxonomic classification.</title>
        <authorList>
            <person name="Goeker M."/>
        </authorList>
    </citation>
    <scope>NUCLEOTIDE SEQUENCE [LARGE SCALE GENOMIC DNA]</scope>
    <source>
        <strain evidence="3 4">DSM 21793</strain>
    </source>
</reference>
<feature type="transmembrane region" description="Helical" evidence="2">
    <location>
        <begin position="21"/>
        <end position="39"/>
    </location>
</feature>
<keyword evidence="2" id="KW-0812">Transmembrane</keyword>
<feature type="transmembrane region" description="Helical" evidence="2">
    <location>
        <begin position="86"/>
        <end position="105"/>
    </location>
</feature>
<feature type="transmembrane region" description="Helical" evidence="2">
    <location>
        <begin position="363"/>
        <end position="391"/>
    </location>
</feature>
<feature type="transmembrane region" description="Helical" evidence="2">
    <location>
        <begin position="268"/>
        <end position="287"/>
    </location>
</feature>
<dbReference type="InterPro" id="IPR039672">
    <property type="entry name" value="MFS_2"/>
</dbReference>
<gene>
    <name evidence="3" type="ORF">GGQ61_001442</name>
</gene>
<sequence>MTKHAPANGPRPLSTPTALSFSTLAFPLGALAVAVSVYIPPFFASHLGVNLTSIGVAFFVVRMLDMGVDPVLGLVMDRTRTRWGRYRVWVLIGGPILMAAVYALFEAPSGIGIAYLIFWLLVFYLGNSILGLGHSAWAATLATEYHQRSRIFGILAAAGVIGAMTVLVIPIGAAHVGLSEAEGVKAMGWFIFAMIPVVVLLVALRTPEHIARSAPEHFAFKDYLSLITKPDLLRLFLAQMALTLGPGWMSALYMFFFTDSRGFSTEQASALLLVYVVAGILGAPLTARLAMRFSKHRTLMVTTTAYSLGLCTVMFLPKGDMAFGIPMMFWQGFMAAGFDLMIRAMLADVADEVRLEQGQERLSLIYALNALANKIASAFAIVLTFPLLAQIGFNAADGAVNTESAIRGLELAFIVGPIVFVMLGGACVIGWKLNADKHAAIREELERRDALFAEAPILESFAPDVAPAVTDDRP</sequence>